<proteinExistence type="predicted"/>
<dbReference type="PANTHER" id="PTHR42847:SF4">
    <property type="entry name" value="ALKANESULFONATE MONOOXYGENASE-RELATED"/>
    <property type="match status" value="1"/>
</dbReference>
<organism evidence="6 7">
    <name type="scientific">Xanthobacter dioxanivorans</name>
    <dbReference type="NCBI Taxonomy" id="2528964"/>
    <lineage>
        <taxon>Bacteria</taxon>
        <taxon>Pseudomonadati</taxon>
        <taxon>Pseudomonadota</taxon>
        <taxon>Alphaproteobacteria</taxon>
        <taxon>Hyphomicrobiales</taxon>
        <taxon>Xanthobacteraceae</taxon>
        <taxon>Xanthobacter</taxon>
    </lineage>
</organism>
<dbReference type="PANTHER" id="PTHR42847">
    <property type="entry name" value="ALKANESULFONATE MONOOXYGENASE"/>
    <property type="match status" value="1"/>
</dbReference>
<keyword evidence="7" id="KW-1185">Reference proteome</keyword>
<dbReference type="InterPro" id="IPR011251">
    <property type="entry name" value="Luciferase-like_dom"/>
</dbReference>
<dbReference type="EMBL" id="CP063362">
    <property type="protein sequence ID" value="QRG09009.1"/>
    <property type="molecule type" value="Genomic_DNA"/>
</dbReference>
<evidence type="ECO:0000256" key="3">
    <source>
        <dbReference type="ARBA" id="ARBA00023002"/>
    </source>
</evidence>
<dbReference type="KEGG" id="xdi:EZH22_12490"/>
<dbReference type="Pfam" id="PF00296">
    <property type="entry name" value="Bac_luciferase"/>
    <property type="match status" value="1"/>
</dbReference>
<dbReference type="RefSeq" id="WP_203195926.1">
    <property type="nucleotide sequence ID" value="NZ_CP063362.1"/>
</dbReference>
<keyword evidence="1" id="KW-0285">Flavoprotein</keyword>
<name>A0A974SL73_9HYPH</name>
<dbReference type="InterPro" id="IPR036661">
    <property type="entry name" value="Luciferase-like_sf"/>
</dbReference>
<evidence type="ECO:0000313" key="7">
    <source>
        <dbReference type="Proteomes" id="UP000596427"/>
    </source>
</evidence>
<dbReference type="GO" id="GO:0046306">
    <property type="term" value="P:alkanesulfonate catabolic process"/>
    <property type="evidence" value="ECO:0007669"/>
    <property type="project" value="TreeGrafter"/>
</dbReference>
<evidence type="ECO:0000313" key="6">
    <source>
        <dbReference type="EMBL" id="QRG09009.1"/>
    </source>
</evidence>
<reference evidence="6 7" key="1">
    <citation type="submission" date="2020-10" db="EMBL/GenBank/DDBJ databases">
        <title>Degradation of 1,4-Dioxane by Xanthobacter sp. YN2, via a Novel Group-2 Soluble Di-Iron Monooxygenase.</title>
        <authorList>
            <person name="Ma F."/>
            <person name="Wang Y."/>
            <person name="Yang J."/>
            <person name="Guo H."/>
            <person name="Su D."/>
            <person name="Yu L."/>
        </authorList>
    </citation>
    <scope>NUCLEOTIDE SEQUENCE [LARGE SCALE GENOMIC DNA]</scope>
    <source>
        <strain evidence="6 7">YN2</strain>
    </source>
</reference>
<keyword evidence="2" id="KW-0288">FMN</keyword>
<gene>
    <name evidence="6" type="ORF">EZH22_12490</name>
</gene>
<dbReference type="InterPro" id="IPR050172">
    <property type="entry name" value="SsuD_RutA_monooxygenase"/>
</dbReference>
<evidence type="ECO:0000256" key="2">
    <source>
        <dbReference type="ARBA" id="ARBA00022643"/>
    </source>
</evidence>
<keyword evidence="3" id="KW-0560">Oxidoreductase</keyword>
<protein>
    <submittedName>
        <fullName evidence="6">LLM class flavin-dependent oxidoreductase</fullName>
    </submittedName>
</protein>
<keyword evidence="4" id="KW-0503">Monooxygenase</keyword>
<accession>A0A974SL73</accession>
<dbReference type="GO" id="GO:0008726">
    <property type="term" value="F:alkanesulfonate monooxygenase activity"/>
    <property type="evidence" value="ECO:0007669"/>
    <property type="project" value="TreeGrafter"/>
</dbReference>
<evidence type="ECO:0000256" key="4">
    <source>
        <dbReference type="ARBA" id="ARBA00023033"/>
    </source>
</evidence>
<dbReference type="Gene3D" id="3.20.20.30">
    <property type="entry name" value="Luciferase-like domain"/>
    <property type="match status" value="1"/>
</dbReference>
<feature type="domain" description="Luciferase-like" evidence="5">
    <location>
        <begin position="10"/>
        <end position="321"/>
    </location>
</feature>
<dbReference type="Proteomes" id="UP000596427">
    <property type="component" value="Chromosome"/>
</dbReference>
<evidence type="ECO:0000256" key="1">
    <source>
        <dbReference type="ARBA" id="ARBA00022630"/>
    </source>
</evidence>
<dbReference type="SUPFAM" id="SSF51679">
    <property type="entry name" value="Bacterial luciferase-like"/>
    <property type="match status" value="1"/>
</dbReference>
<sequence length="365" mass="40203">MSISPLRIGVWAPVHGPRAAWQDPAEPFDASWQHNRDTVLDAEALGFDATLVAQHTVNPHLPEKDQIEAWTASAALAALTRRIEIIAAIKPYLYHPVVLAKMALQIENISNGRFAFNLVNAWNRAEFEKAGIPFGAHDARYAYGREWLSVVERLVSGESVTHAGETFRITDYKLSPASPVRTRPRIYLGGESEPARALAADHSDVFFINGQPIEDVKAIIADLVRRPRRGAPLAYGLAAFVIVRETQQEAEEEYHRLLALAAKDAPAKQEQAARTDPNVVMIRTFAKSVRVGTNGGTAAGLVGSYDQVAERMRAFHRAGIELFMLQFQPLRSELRRFAEAVFPRLGRPATGTTTAVASPRATRIG</sequence>
<dbReference type="AlphaFoldDB" id="A0A974SL73"/>
<evidence type="ECO:0000259" key="5">
    <source>
        <dbReference type="Pfam" id="PF00296"/>
    </source>
</evidence>